<organism evidence="1">
    <name type="scientific">marine metagenome</name>
    <dbReference type="NCBI Taxonomy" id="408172"/>
    <lineage>
        <taxon>unclassified sequences</taxon>
        <taxon>metagenomes</taxon>
        <taxon>ecological metagenomes</taxon>
    </lineage>
</organism>
<evidence type="ECO:0000313" key="1">
    <source>
        <dbReference type="EMBL" id="SVD37686.1"/>
    </source>
</evidence>
<feature type="non-terminal residue" evidence="1">
    <location>
        <position position="1"/>
    </location>
</feature>
<dbReference type="Gene3D" id="3.90.1150.10">
    <property type="entry name" value="Aspartate Aminotransferase, domain 1"/>
    <property type="match status" value="1"/>
</dbReference>
<gene>
    <name evidence="1" type="ORF">METZ01_LOCUS390540</name>
</gene>
<dbReference type="InterPro" id="IPR000653">
    <property type="entry name" value="DegT/StrS_aminotransferase"/>
</dbReference>
<dbReference type="SUPFAM" id="SSF53383">
    <property type="entry name" value="PLP-dependent transferases"/>
    <property type="match status" value="1"/>
</dbReference>
<reference evidence="1" key="1">
    <citation type="submission" date="2018-05" db="EMBL/GenBank/DDBJ databases">
        <authorList>
            <person name="Lanie J.A."/>
            <person name="Ng W.-L."/>
            <person name="Kazmierczak K.M."/>
            <person name="Andrzejewski T.M."/>
            <person name="Davidsen T.M."/>
            <person name="Wayne K.J."/>
            <person name="Tettelin H."/>
            <person name="Glass J.I."/>
            <person name="Rusch D."/>
            <person name="Podicherti R."/>
            <person name="Tsui H.-C.T."/>
            <person name="Winkler M.E."/>
        </authorList>
    </citation>
    <scope>NUCLEOTIDE SEQUENCE</scope>
</reference>
<evidence type="ECO:0008006" key="2">
    <source>
        <dbReference type="Google" id="ProtNLM"/>
    </source>
</evidence>
<sequence>EKIQTRRFFAPMSYQPIFEYMKGRIAGSVDVSENISARGLYLPTFVGMENDLIQEVSNKINFFLKNNS</sequence>
<dbReference type="EMBL" id="UINC01146763">
    <property type="protein sequence ID" value="SVD37686.1"/>
    <property type="molecule type" value="Genomic_DNA"/>
</dbReference>
<proteinExistence type="predicted"/>
<dbReference type="AlphaFoldDB" id="A0A382UTV9"/>
<name>A0A382UTV9_9ZZZZ</name>
<dbReference type="InterPro" id="IPR015424">
    <property type="entry name" value="PyrdxlP-dep_Trfase"/>
</dbReference>
<dbReference type="Pfam" id="PF01041">
    <property type="entry name" value="DegT_DnrJ_EryC1"/>
    <property type="match status" value="1"/>
</dbReference>
<dbReference type="InterPro" id="IPR015422">
    <property type="entry name" value="PyrdxlP-dep_Trfase_small"/>
</dbReference>
<accession>A0A382UTV9</accession>
<protein>
    <recommendedName>
        <fullName evidence="2">DegT/DnrJ/EryC1/StrS aminotransferase family protein</fullName>
    </recommendedName>
</protein>